<dbReference type="EC" id="3.6.1.41" evidence="1"/>
<proteinExistence type="predicted"/>
<dbReference type="GO" id="GO:0008803">
    <property type="term" value="F:bis(5'-nucleosyl)-tetraphosphatase (symmetrical) activity"/>
    <property type="evidence" value="ECO:0007669"/>
    <property type="project" value="UniProtKB-EC"/>
</dbReference>
<evidence type="ECO:0000256" key="3">
    <source>
        <dbReference type="ARBA" id="ARBA00022741"/>
    </source>
</evidence>
<organism evidence="8 9">
    <name type="scientific">Treponema pallidum subsp. pertenue (strain Gauthier)</name>
    <dbReference type="NCBI Taxonomy" id="491080"/>
    <lineage>
        <taxon>Bacteria</taxon>
        <taxon>Pseudomonadati</taxon>
        <taxon>Spirochaetota</taxon>
        <taxon>Spirochaetia</taxon>
        <taxon>Spirochaetales</taxon>
        <taxon>Treponemataceae</taxon>
        <taxon>Treponema</taxon>
    </lineage>
</organism>
<dbReference type="CDD" id="cd00077">
    <property type="entry name" value="HDc"/>
    <property type="match status" value="1"/>
</dbReference>
<evidence type="ECO:0000313" key="8">
    <source>
        <dbReference type="EMBL" id="AEZ60003.1"/>
    </source>
</evidence>
<dbReference type="Gene3D" id="1.10.3210.10">
    <property type="entry name" value="Hypothetical protein af1432"/>
    <property type="match status" value="1"/>
</dbReference>
<dbReference type="NCBIfam" id="TIGR00488">
    <property type="entry name" value="bis(5'-nucleosyl)-tetraphosphatase (symmetrical) YqeK"/>
    <property type="match status" value="1"/>
</dbReference>
<gene>
    <name evidence="8" type="ordered locus">TPEGAU_0740</name>
</gene>
<keyword evidence="3" id="KW-0547">Nucleotide-binding</keyword>
<dbReference type="Pfam" id="PF01966">
    <property type="entry name" value="HD"/>
    <property type="match status" value="1"/>
</dbReference>
<evidence type="ECO:0000256" key="2">
    <source>
        <dbReference type="ARBA" id="ARBA00022723"/>
    </source>
</evidence>
<evidence type="ECO:0000256" key="6">
    <source>
        <dbReference type="ARBA" id="ARBA00049417"/>
    </source>
</evidence>
<evidence type="ECO:0000256" key="4">
    <source>
        <dbReference type="ARBA" id="ARBA00022801"/>
    </source>
</evidence>
<keyword evidence="5" id="KW-0408">Iron</keyword>
<dbReference type="InterPro" id="IPR003607">
    <property type="entry name" value="HD/PDEase_dom"/>
</dbReference>
<accession>A0AAU8PH64</accession>
<name>A0AAU8PH64_TREPG</name>
<dbReference type="AlphaFoldDB" id="A0AAU8PH64"/>
<evidence type="ECO:0000313" key="9">
    <source>
        <dbReference type="Proteomes" id="UP000008192"/>
    </source>
</evidence>
<protein>
    <recommendedName>
        <fullName evidence="1">bis(5'-nucleosyl)-tetraphosphatase (symmetrical)</fullName>
        <ecNumber evidence="1">3.6.1.41</ecNumber>
    </recommendedName>
</protein>
<reference evidence="9" key="1">
    <citation type="journal article" date="2012" name="PLoS Negl. Trop. Dis.">
        <title>Whole genome sequences of three Treponema pallidum ssp. pertenue strains: yaws and syphilis treponemes differ in less than 0.2% of the genome sequence.</title>
        <authorList>
            <person name="Cejkova D."/>
            <person name="Zobanikova M."/>
            <person name="Chen L."/>
            <person name="Pospisilova P."/>
            <person name="Strouhal M."/>
            <person name="Qin X."/>
            <person name="Mikalova L."/>
            <person name="Norris S.J."/>
            <person name="Muzny D.M."/>
            <person name="Gibbs R.A."/>
            <person name="Fulton L.L."/>
            <person name="Sodergren E."/>
            <person name="Weinstock G.M."/>
            <person name="Smajs D."/>
        </authorList>
    </citation>
    <scope>NUCLEOTIDE SEQUENCE [LARGE SCALE GENOMIC DNA]</scope>
    <source>
        <strain evidence="9">Gauthier</strain>
    </source>
</reference>
<dbReference type="PANTHER" id="PTHR35795:SF1">
    <property type="entry name" value="BIS(5'-NUCLEOSYL)-TETRAPHOSPHATASE, SYMMETRICAL"/>
    <property type="match status" value="1"/>
</dbReference>
<dbReference type="GO" id="GO:0000166">
    <property type="term" value="F:nucleotide binding"/>
    <property type="evidence" value="ECO:0007669"/>
    <property type="project" value="UniProtKB-KW"/>
</dbReference>
<evidence type="ECO:0000259" key="7">
    <source>
        <dbReference type="SMART" id="SM00471"/>
    </source>
</evidence>
<keyword evidence="4" id="KW-0378">Hydrolase</keyword>
<dbReference type="SUPFAM" id="SSF109604">
    <property type="entry name" value="HD-domain/PDEase-like"/>
    <property type="match status" value="1"/>
</dbReference>
<dbReference type="InterPro" id="IPR051094">
    <property type="entry name" value="Diverse_Catalytic_Enzymes"/>
</dbReference>
<sequence>MYLPQFVSILSRVDSTGREPLPSFSGVDDSSCSSRFLSFLGQAQMPAFSFVSADMTALIARVDAYARAVLSPPRYEHSRRVAEFGCMLVRRYALEAQLEPHVYCAGIAHDMCREHSEVFLLRAAACDGFPIDVTERGTPLLLHGRAAACVLAQEFGVQDEVLLSAVRWHTFGCEDFGVLGKILFISDKIEPARAWAASLRGAVSTLTLDALAAKVVSASIVCAERKRTTPHPRTCAMLRALGKDVSQPA</sequence>
<dbReference type="PANTHER" id="PTHR35795">
    <property type="entry name" value="SLR1885 PROTEIN"/>
    <property type="match status" value="1"/>
</dbReference>
<dbReference type="Proteomes" id="UP000008192">
    <property type="component" value="Chromosome"/>
</dbReference>
<feature type="domain" description="HD/PDEase" evidence="7">
    <location>
        <begin position="70"/>
        <end position="201"/>
    </location>
</feature>
<dbReference type="InterPro" id="IPR006674">
    <property type="entry name" value="HD_domain"/>
</dbReference>
<dbReference type="SMART" id="SM00471">
    <property type="entry name" value="HDc"/>
    <property type="match status" value="1"/>
</dbReference>
<keyword evidence="2" id="KW-0479">Metal-binding</keyword>
<evidence type="ECO:0000256" key="5">
    <source>
        <dbReference type="ARBA" id="ARBA00023004"/>
    </source>
</evidence>
<comment type="catalytic activity">
    <reaction evidence="6">
        <text>P(1),P(4)-bis(5'-adenosyl) tetraphosphate + H2O = 2 ADP + 2 H(+)</text>
        <dbReference type="Rhea" id="RHEA:24252"/>
        <dbReference type="ChEBI" id="CHEBI:15377"/>
        <dbReference type="ChEBI" id="CHEBI:15378"/>
        <dbReference type="ChEBI" id="CHEBI:58141"/>
        <dbReference type="ChEBI" id="CHEBI:456216"/>
        <dbReference type="EC" id="3.6.1.41"/>
    </reaction>
</comment>
<evidence type="ECO:0000256" key="1">
    <source>
        <dbReference type="ARBA" id="ARBA00012506"/>
    </source>
</evidence>
<dbReference type="EMBL" id="CP002376">
    <property type="protein sequence ID" value="AEZ60003.1"/>
    <property type="molecule type" value="Genomic_DNA"/>
</dbReference>
<dbReference type="GO" id="GO:0046872">
    <property type="term" value="F:metal ion binding"/>
    <property type="evidence" value="ECO:0007669"/>
    <property type="project" value="UniProtKB-KW"/>
</dbReference>
<dbReference type="KEGG" id="tpg:TPEGAU_0740"/>
<dbReference type="InterPro" id="IPR005249">
    <property type="entry name" value="YqeK"/>
</dbReference>